<dbReference type="Pfam" id="PF00990">
    <property type="entry name" value="GGDEF"/>
    <property type="match status" value="1"/>
</dbReference>
<dbReference type="SMART" id="SM00304">
    <property type="entry name" value="HAMP"/>
    <property type="match status" value="1"/>
</dbReference>
<dbReference type="RefSeq" id="WP_066882136.1">
    <property type="nucleotide sequence ID" value="NZ_LODL01000013.1"/>
</dbReference>
<dbReference type="InterPro" id="IPR035919">
    <property type="entry name" value="EAL_sf"/>
</dbReference>
<dbReference type="SUPFAM" id="SSF55073">
    <property type="entry name" value="Nucleotide cyclase"/>
    <property type="match status" value="1"/>
</dbReference>
<dbReference type="InterPro" id="IPR003660">
    <property type="entry name" value="HAMP_dom"/>
</dbReference>
<dbReference type="CDD" id="cd06225">
    <property type="entry name" value="HAMP"/>
    <property type="match status" value="1"/>
</dbReference>
<dbReference type="STRING" id="281362.AT959_07305"/>
<dbReference type="InterPro" id="IPR001633">
    <property type="entry name" value="EAL_dom"/>
</dbReference>
<dbReference type="PROSITE" id="PS50887">
    <property type="entry name" value="GGDEF"/>
    <property type="match status" value="1"/>
</dbReference>
<dbReference type="InterPro" id="IPR042461">
    <property type="entry name" value="LapD_MoxY_peri_C"/>
</dbReference>
<reference evidence="5 6" key="1">
    <citation type="submission" date="2015-12" db="EMBL/GenBank/DDBJ databases">
        <title>Nitrous oxide reduction kinetics distinguish bacteria harboring typical versus atypical NosZ.</title>
        <authorList>
            <person name="Yoon S."/>
            <person name="Nissen S."/>
            <person name="Park D."/>
            <person name="Sanford R.A."/>
            <person name="Loeffler F.E."/>
        </authorList>
    </citation>
    <scope>NUCLEOTIDE SEQUENCE [LARGE SCALE GENOMIC DNA]</scope>
    <source>
        <strain evidence="5 6">ATCC BAA-841</strain>
    </source>
</reference>
<feature type="domain" description="GGDEF" evidence="4">
    <location>
        <begin position="263"/>
        <end position="394"/>
    </location>
</feature>
<evidence type="ECO:0000259" key="3">
    <source>
        <dbReference type="PROSITE" id="PS50885"/>
    </source>
</evidence>
<dbReference type="PROSITE" id="PS50883">
    <property type="entry name" value="EAL"/>
    <property type="match status" value="1"/>
</dbReference>
<dbReference type="GO" id="GO:0007165">
    <property type="term" value="P:signal transduction"/>
    <property type="evidence" value="ECO:0007669"/>
    <property type="project" value="InterPro"/>
</dbReference>
<dbReference type="InterPro" id="IPR032244">
    <property type="entry name" value="LapD_MoxY_N"/>
</dbReference>
<dbReference type="PROSITE" id="PS50885">
    <property type="entry name" value="HAMP"/>
    <property type="match status" value="1"/>
</dbReference>
<dbReference type="AlphaFoldDB" id="A0A133XKJ3"/>
<evidence type="ECO:0008006" key="7">
    <source>
        <dbReference type="Google" id="ProtNLM"/>
    </source>
</evidence>
<dbReference type="Gene3D" id="6.20.270.20">
    <property type="entry name" value="LapD/MoxY periplasmic domain"/>
    <property type="match status" value="1"/>
</dbReference>
<dbReference type="InterPro" id="IPR050706">
    <property type="entry name" value="Cyclic-di-GMP_PDE-like"/>
</dbReference>
<protein>
    <recommendedName>
        <fullName evidence="7">Diguanylate cyclase</fullName>
    </recommendedName>
</protein>
<dbReference type="Pfam" id="PF16448">
    <property type="entry name" value="LapD_MoxY_N"/>
    <property type="match status" value="1"/>
</dbReference>
<sequence length="637" mass="68476">MSLFRQLWLAVIASTVIAFAGSFLASMLTARHYLEHQLAIKNSDNASSLALSMSQLEKDPITVELQVAAMFDSGQYAAVRLIDPEGKTMIEKTSPAMAGDVPAWFIRLFPVASQPGLAQVSAGWNQFGTIELVSHSQFAYQELWDGCLKLVAWFLIGGCFMGLLGMQLLRNIKRPLDAVVGQAQAISERRFIRIAEPAAPELKSLASAMNAMVERLQAMFAEEAARLEQVRREATLDNLTGLANRAFFLNQLEAALSDDDAASNGTLLMLRVADLAGINKRAGRETADELLRRIGGKFAEIAASKPGAAAARLNGADFAMLLPGVQDPTATAEQLLSLLRDLSSAGLIDGERIGHLASGLYRHGQGIGNLLSQIDAALASAENQSGLAWCRAETGCEQHAASNADWKKLLEGAIETQRLRLIDFPVAGNRGQLLHLECPLRLQASENGEWLAAGSFMPMASRLSMTTELDLAAARLALDRVAAGAAAVAVNLSGESILSAAFRSSLQALISSRRELAPRLWLEVSEIGAFQHFAEFHAFCDAMRPLGCRLGIEHFGRQFSEIGRLHHIGLDYLKVDGSFIRAINTQPGNQAFLKGLCSIAHNIGLTVIAEGVQTAEELATLPDLGFDGATGPAVPRN</sequence>
<dbReference type="Gene3D" id="3.20.20.450">
    <property type="entry name" value="EAL domain"/>
    <property type="match status" value="1"/>
</dbReference>
<dbReference type="Proteomes" id="UP000070186">
    <property type="component" value="Unassembled WGS sequence"/>
</dbReference>
<evidence type="ECO:0000256" key="1">
    <source>
        <dbReference type="SAM" id="Phobius"/>
    </source>
</evidence>
<dbReference type="Gene3D" id="6.10.340.10">
    <property type="match status" value="1"/>
</dbReference>
<dbReference type="SUPFAM" id="SSF141868">
    <property type="entry name" value="EAL domain-like"/>
    <property type="match status" value="1"/>
</dbReference>
<keyword evidence="6" id="KW-1185">Reference proteome</keyword>
<evidence type="ECO:0000259" key="4">
    <source>
        <dbReference type="PROSITE" id="PS50887"/>
    </source>
</evidence>
<dbReference type="SMART" id="SM00267">
    <property type="entry name" value="GGDEF"/>
    <property type="match status" value="1"/>
</dbReference>
<name>A0A133XKJ3_9RHOO</name>
<keyword evidence="1" id="KW-1133">Transmembrane helix</keyword>
<dbReference type="PANTHER" id="PTHR33121:SF23">
    <property type="entry name" value="CYCLIC DI-GMP PHOSPHODIESTERASE PDEB"/>
    <property type="match status" value="1"/>
</dbReference>
<dbReference type="Gene3D" id="3.30.110.200">
    <property type="match status" value="1"/>
</dbReference>
<dbReference type="InterPro" id="IPR043128">
    <property type="entry name" value="Rev_trsase/Diguanyl_cyclase"/>
</dbReference>
<dbReference type="PANTHER" id="PTHR33121">
    <property type="entry name" value="CYCLIC DI-GMP PHOSPHODIESTERASE PDEF"/>
    <property type="match status" value="1"/>
</dbReference>
<dbReference type="GO" id="GO:0016020">
    <property type="term" value="C:membrane"/>
    <property type="evidence" value="ECO:0007669"/>
    <property type="project" value="InterPro"/>
</dbReference>
<keyword evidence="1" id="KW-0472">Membrane</keyword>
<gene>
    <name evidence="5" type="ORF">AT959_07305</name>
</gene>
<keyword evidence="1" id="KW-0812">Transmembrane</keyword>
<evidence type="ECO:0000313" key="5">
    <source>
        <dbReference type="EMBL" id="KXB31461.1"/>
    </source>
</evidence>
<evidence type="ECO:0000313" key="6">
    <source>
        <dbReference type="Proteomes" id="UP000070186"/>
    </source>
</evidence>
<dbReference type="CDD" id="cd01948">
    <property type="entry name" value="EAL"/>
    <property type="match status" value="1"/>
</dbReference>
<organism evidence="5 6">
    <name type="scientific">Dechloromonas denitrificans</name>
    <dbReference type="NCBI Taxonomy" id="281362"/>
    <lineage>
        <taxon>Bacteria</taxon>
        <taxon>Pseudomonadati</taxon>
        <taxon>Pseudomonadota</taxon>
        <taxon>Betaproteobacteria</taxon>
        <taxon>Rhodocyclales</taxon>
        <taxon>Azonexaceae</taxon>
        <taxon>Dechloromonas</taxon>
    </lineage>
</organism>
<dbReference type="SMART" id="SM00052">
    <property type="entry name" value="EAL"/>
    <property type="match status" value="1"/>
</dbReference>
<feature type="domain" description="EAL" evidence="2">
    <location>
        <begin position="403"/>
        <end position="637"/>
    </location>
</feature>
<feature type="transmembrane region" description="Helical" evidence="1">
    <location>
        <begin position="7"/>
        <end position="28"/>
    </location>
</feature>
<comment type="caution">
    <text evidence="5">The sequence shown here is derived from an EMBL/GenBank/DDBJ whole genome shotgun (WGS) entry which is preliminary data.</text>
</comment>
<evidence type="ECO:0000259" key="2">
    <source>
        <dbReference type="PROSITE" id="PS50883"/>
    </source>
</evidence>
<dbReference type="InterPro" id="IPR000160">
    <property type="entry name" value="GGDEF_dom"/>
</dbReference>
<dbReference type="GO" id="GO:0071111">
    <property type="term" value="F:cyclic-guanylate-specific phosphodiesterase activity"/>
    <property type="evidence" value="ECO:0007669"/>
    <property type="project" value="InterPro"/>
</dbReference>
<feature type="domain" description="HAMP" evidence="3">
    <location>
        <begin position="170"/>
        <end position="221"/>
    </location>
</feature>
<proteinExistence type="predicted"/>
<accession>A0A133XKJ3</accession>
<dbReference type="EMBL" id="LODL01000013">
    <property type="protein sequence ID" value="KXB31461.1"/>
    <property type="molecule type" value="Genomic_DNA"/>
</dbReference>
<dbReference type="Gene3D" id="3.30.70.270">
    <property type="match status" value="1"/>
</dbReference>
<dbReference type="InterPro" id="IPR029787">
    <property type="entry name" value="Nucleotide_cyclase"/>
</dbReference>
<dbReference type="Pfam" id="PF00563">
    <property type="entry name" value="EAL"/>
    <property type="match status" value="1"/>
</dbReference>